<organism evidence="7 8">
    <name type="scientific">Ferroplasma acidiphilum</name>
    <dbReference type="NCBI Taxonomy" id="74969"/>
    <lineage>
        <taxon>Archaea</taxon>
        <taxon>Methanobacteriati</taxon>
        <taxon>Thermoplasmatota</taxon>
        <taxon>Thermoplasmata</taxon>
        <taxon>Thermoplasmatales</taxon>
        <taxon>Ferroplasmaceae</taxon>
        <taxon>Ferroplasma</taxon>
    </lineage>
</organism>
<evidence type="ECO:0000256" key="5">
    <source>
        <dbReference type="SAM" id="Phobius"/>
    </source>
</evidence>
<feature type="transmembrane region" description="Helical" evidence="5">
    <location>
        <begin position="181"/>
        <end position="203"/>
    </location>
</feature>
<dbReference type="InterPro" id="IPR008217">
    <property type="entry name" value="Ccc1_fam"/>
</dbReference>
<evidence type="ECO:0000259" key="6">
    <source>
        <dbReference type="Pfam" id="PF02915"/>
    </source>
</evidence>
<dbReference type="EMBL" id="CP015363">
    <property type="protein sequence ID" value="ARD84004.1"/>
    <property type="molecule type" value="Genomic_DNA"/>
</dbReference>
<sequence>MVGTSNSRYQIKFLRDELTDMIFYTYMYRNTEDPELKENFKQLATIENEHANFWGQSLKSSNVDINKITYRKTKYFFMKIIRAIVGKNLIINLLEHGEYQSIRKYKTYLESYKQEDDYKKKVNDLISSEMQHEEIFANKISKSVKNIQKSRDFLYGMSDGLVEVLATLVGLSAIITSHIDIALSGVVVGISGTFSMTLGAYLAQKSESEYKIAMLNRKHIFSRSKGVENMINQYSSEATISALNTAISYITGAVIPILPFVFFQKYMAVALSVILVFIAQMISNSIVALSLNTPILKSGLRASLLALGAAAATFAAGEIFHIIFHISLL</sequence>
<dbReference type="STRING" id="74969.FAD_0071"/>
<dbReference type="OrthoDB" id="42847at2157"/>
<dbReference type="GeneID" id="31675583"/>
<keyword evidence="2 5" id="KW-0812">Transmembrane</keyword>
<dbReference type="RefSeq" id="WP_081141290.1">
    <property type="nucleotide sequence ID" value="NZ_CP015363.1"/>
</dbReference>
<accession>A0A1V0N1N9</accession>
<dbReference type="Proteomes" id="UP000192050">
    <property type="component" value="Chromosome"/>
</dbReference>
<feature type="transmembrane region" description="Helical" evidence="5">
    <location>
        <begin position="303"/>
        <end position="324"/>
    </location>
</feature>
<dbReference type="Pfam" id="PF01988">
    <property type="entry name" value="VIT1"/>
    <property type="match status" value="2"/>
</dbReference>
<keyword evidence="8" id="KW-1185">Reference proteome</keyword>
<dbReference type="InterPro" id="IPR039376">
    <property type="entry name" value="Ferritin_CCC1_N"/>
</dbReference>
<dbReference type="Gene3D" id="1.20.1260.10">
    <property type="match status" value="1"/>
</dbReference>
<reference evidence="7 8" key="1">
    <citation type="submission" date="2011-10" db="EMBL/GenBank/DDBJ databases">
        <title>Metabolic and evolutionary patterns in the extreme acidophile Ferroplasma acidiphilum.</title>
        <authorList>
            <person name="Golyshina O.V."/>
            <person name="Kozyavkin S.A."/>
            <person name="Tatusov R.L."/>
            <person name="Slesarev A.I."/>
            <person name="Golyshin P.N."/>
        </authorList>
    </citation>
    <scope>NUCLEOTIDE SEQUENCE [LARGE SCALE GENOMIC DNA]</scope>
    <source>
        <strain evidence="8">Y</strain>
    </source>
</reference>
<dbReference type="KEGG" id="fai:FAD_0071"/>
<evidence type="ECO:0000256" key="3">
    <source>
        <dbReference type="ARBA" id="ARBA00022989"/>
    </source>
</evidence>
<dbReference type="AlphaFoldDB" id="A0A1V0N1N9"/>
<dbReference type="GO" id="GO:0016491">
    <property type="term" value="F:oxidoreductase activity"/>
    <property type="evidence" value="ECO:0007669"/>
    <property type="project" value="InterPro"/>
</dbReference>
<keyword evidence="3 5" id="KW-1133">Transmembrane helix</keyword>
<dbReference type="InterPro" id="IPR012347">
    <property type="entry name" value="Ferritin-like"/>
</dbReference>
<dbReference type="Pfam" id="PF02915">
    <property type="entry name" value="Rubrerythrin"/>
    <property type="match status" value="1"/>
</dbReference>
<protein>
    <submittedName>
        <fullName evidence="7">VIT family Fe2+/Mn2+ transporter</fullName>
    </submittedName>
</protein>
<dbReference type="GO" id="GO:0030026">
    <property type="term" value="P:intracellular manganese ion homeostasis"/>
    <property type="evidence" value="ECO:0007669"/>
    <property type="project" value="InterPro"/>
</dbReference>
<dbReference type="PANTHER" id="PTHR31851">
    <property type="entry name" value="FE(2+)/MN(2+) TRANSPORTER PCL1"/>
    <property type="match status" value="1"/>
</dbReference>
<feature type="transmembrane region" description="Helical" evidence="5">
    <location>
        <begin position="153"/>
        <end position="175"/>
    </location>
</feature>
<evidence type="ECO:0000313" key="7">
    <source>
        <dbReference type="EMBL" id="ARD84004.1"/>
    </source>
</evidence>
<comment type="subcellular location">
    <subcellularLocation>
        <location evidence="1">Endomembrane system</location>
        <topology evidence="1">Multi-pass membrane protein</topology>
    </subcellularLocation>
</comment>
<dbReference type="GO" id="GO:0005384">
    <property type="term" value="F:manganese ion transmembrane transporter activity"/>
    <property type="evidence" value="ECO:0007669"/>
    <property type="project" value="InterPro"/>
</dbReference>
<keyword evidence="4 5" id="KW-0472">Membrane</keyword>
<gene>
    <name evidence="7" type="ORF">FAD_0071</name>
</gene>
<dbReference type="InterPro" id="IPR009078">
    <property type="entry name" value="Ferritin-like_SF"/>
</dbReference>
<evidence type="ECO:0000313" key="8">
    <source>
        <dbReference type="Proteomes" id="UP000192050"/>
    </source>
</evidence>
<evidence type="ECO:0000256" key="1">
    <source>
        <dbReference type="ARBA" id="ARBA00004127"/>
    </source>
</evidence>
<feature type="domain" description="Rubrerythrin diiron-binding" evidence="6">
    <location>
        <begin position="16"/>
        <end position="138"/>
    </location>
</feature>
<dbReference type="GO" id="GO:0012505">
    <property type="term" value="C:endomembrane system"/>
    <property type="evidence" value="ECO:0007669"/>
    <property type="project" value="UniProtKB-SubCell"/>
</dbReference>
<dbReference type="SUPFAM" id="SSF47240">
    <property type="entry name" value="Ferritin-like"/>
    <property type="match status" value="1"/>
</dbReference>
<dbReference type="CDD" id="cd01044">
    <property type="entry name" value="Ferritin_CCC1_N"/>
    <property type="match status" value="1"/>
</dbReference>
<dbReference type="InterPro" id="IPR003251">
    <property type="entry name" value="Rr_diiron-bd_dom"/>
</dbReference>
<evidence type="ECO:0000256" key="4">
    <source>
        <dbReference type="ARBA" id="ARBA00023136"/>
    </source>
</evidence>
<name>A0A1V0N1N9_9ARCH</name>
<proteinExistence type="predicted"/>
<dbReference type="GO" id="GO:0046872">
    <property type="term" value="F:metal ion binding"/>
    <property type="evidence" value="ECO:0007669"/>
    <property type="project" value="InterPro"/>
</dbReference>
<evidence type="ECO:0000256" key="2">
    <source>
        <dbReference type="ARBA" id="ARBA00022692"/>
    </source>
</evidence>
<feature type="transmembrane region" description="Helical" evidence="5">
    <location>
        <begin position="240"/>
        <end position="262"/>
    </location>
</feature>
<feature type="transmembrane region" description="Helical" evidence="5">
    <location>
        <begin position="268"/>
        <end position="291"/>
    </location>
</feature>